<evidence type="ECO:0000313" key="5">
    <source>
        <dbReference type="Proteomes" id="UP000248798"/>
    </source>
</evidence>
<protein>
    <submittedName>
        <fullName evidence="4">Thioredoxin</fullName>
    </submittedName>
</protein>
<accession>A0A328F9U7</accession>
<proteinExistence type="predicted"/>
<organism evidence="4 5">
    <name type="scientific">Desulfobacter hydrogenophilus</name>
    <dbReference type="NCBI Taxonomy" id="2291"/>
    <lineage>
        <taxon>Bacteria</taxon>
        <taxon>Pseudomonadati</taxon>
        <taxon>Thermodesulfobacteriota</taxon>
        <taxon>Desulfobacteria</taxon>
        <taxon>Desulfobacterales</taxon>
        <taxon>Desulfobacteraceae</taxon>
        <taxon>Desulfobacter</taxon>
    </lineage>
</organism>
<evidence type="ECO:0000313" key="3">
    <source>
        <dbReference type="EMBL" id="QBH14909.1"/>
    </source>
</evidence>
<dbReference type="OrthoDB" id="9790390at2"/>
<sequence>MAKKIVGPAVLVLLFLSISLACAQDFSAVPEKGTVTMVDLGAKKCIPCKMMAPIMEKLEKAYEGKAHIVFIDVWKNRGQAPRFGIRTIPTQIFFNENGEEVWRHEGFLEEKTIVDRLTEMGVKKPDIVNNGVSSCLIPYS</sequence>
<dbReference type="Pfam" id="PF00085">
    <property type="entry name" value="Thioredoxin"/>
    <property type="match status" value="1"/>
</dbReference>
<reference evidence="3 6" key="2">
    <citation type="submission" date="2019-02" db="EMBL/GenBank/DDBJ databases">
        <title>Complete genome sequence of Desulfobacter hydrogenophilus AcRS1.</title>
        <authorList>
            <person name="Marietou A."/>
            <person name="Lund M.B."/>
            <person name="Marshall I.P.G."/>
            <person name="Schreiber L."/>
            <person name="Jorgensen B."/>
        </authorList>
    </citation>
    <scope>NUCLEOTIDE SEQUENCE [LARGE SCALE GENOMIC DNA]</scope>
    <source>
        <strain evidence="3 6">AcRS1</strain>
    </source>
</reference>
<name>A0A328F9U7_9BACT</name>
<dbReference type="SUPFAM" id="SSF52833">
    <property type="entry name" value="Thioredoxin-like"/>
    <property type="match status" value="1"/>
</dbReference>
<reference evidence="4 5" key="1">
    <citation type="submission" date="2018-06" db="EMBL/GenBank/DDBJ databases">
        <title>Complete Genome Sequence of Desulfobacter hydrogenophilus (DSM3380).</title>
        <authorList>
            <person name="Marietou A."/>
            <person name="Schreiber L."/>
            <person name="Marshall I."/>
            <person name="Jorgensen B."/>
        </authorList>
    </citation>
    <scope>NUCLEOTIDE SEQUENCE [LARGE SCALE GENOMIC DNA]</scope>
    <source>
        <strain evidence="4 5">DSM 3380</strain>
    </source>
</reference>
<gene>
    <name evidence="4" type="ORF">DO021_22225</name>
    <name evidence="3" type="ORF">EYB58_19485</name>
</gene>
<dbReference type="AlphaFoldDB" id="A0A328F9U7"/>
<evidence type="ECO:0000259" key="2">
    <source>
        <dbReference type="PROSITE" id="PS51352"/>
    </source>
</evidence>
<dbReference type="PANTHER" id="PTHR45663:SF11">
    <property type="entry name" value="GEO12009P1"/>
    <property type="match status" value="1"/>
</dbReference>
<dbReference type="PANTHER" id="PTHR45663">
    <property type="entry name" value="GEO12009P1"/>
    <property type="match status" value="1"/>
</dbReference>
<evidence type="ECO:0000256" key="1">
    <source>
        <dbReference type="SAM" id="SignalP"/>
    </source>
</evidence>
<feature type="domain" description="Thioredoxin" evidence="2">
    <location>
        <begin position="17"/>
        <end position="122"/>
    </location>
</feature>
<dbReference type="PROSITE" id="PS51352">
    <property type="entry name" value="THIOREDOXIN_2"/>
    <property type="match status" value="1"/>
</dbReference>
<dbReference type="Proteomes" id="UP000293902">
    <property type="component" value="Chromosome"/>
</dbReference>
<dbReference type="GO" id="GO:0045454">
    <property type="term" value="P:cell redox homeostasis"/>
    <property type="evidence" value="ECO:0007669"/>
    <property type="project" value="TreeGrafter"/>
</dbReference>
<feature type="chain" id="PRO_5030062882" evidence="1">
    <location>
        <begin position="24"/>
        <end position="140"/>
    </location>
</feature>
<evidence type="ECO:0000313" key="6">
    <source>
        <dbReference type="Proteomes" id="UP000293902"/>
    </source>
</evidence>
<dbReference type="GO" id="GO:0005829">
    <property type="term" value="C:cytosol"/>
    <property type="evidence" value="ECO:0007669"/>
    <property type="project" value="TreeGrafter"/>
</dbReference>
<dbReference type="Gene3D" id="3.40.30.10">
    <property type="entry name" value="Glutaredoxin"/>
    <property type="match status" value="1"/>
</dbReference>
<dbReference type="PROSITE" id="PS51257">
    <property type="entry name" value="PROKAR_LIPOPROTEIN"/>
    <property type="match status" value="1"/>
</dbReference>
<dbReference type="EMBL" id="CP036313">
    <property type="protein sequence ID" value="QBH14909.1"/>
    <property type="molecule type" value="Genomic_DNA"/>
</dbReference>
<dbReference type="RefSeq" id="WP_111960763.1">
    <property type="nucleotide sequence ID" value="NZ_CP036313.1"/>
</dbReference>
<dbReference type="InterPro" id="IPR013766">
    <property type="entry name" value="Thioredoxin_domain"/>
</dbReference>
<evidence type="ECO:0000313" key="4">
    <source>
        <dbReference type="EMBL" id="RAL99852.1"/>
    </source>
</evidence>
<dbReference type="Proteomes" id="UP000248798">
    <property type="component" value="Unassembled WGS sequence"/>
</dbReference>
<dbReference type="InterPro" id="IPR036249">
    <property type="entry name" value="Thioredoxin-like_sf"/>
</dbReference>
<dbReference type="CDD" id="cd02947">
    <property type="entry name" value="TRX_family"/>
    <property type="match status" value="1"/>
</dbReference>
<dbReference type="EMBL" id="QLNI01000090">
    <property type="protein sequence ID" value="RAL99852.1"/>
    <property type="molecule type" value="Genomic_DNA"/>
</dbReference>
<keyword evidence="1" id="KW-0732">Signal</keyword>
<feature type="signal peptide" evidence="1">
    <location>
        <begin position="1"/>
        <end position="23"/>
    </location>
</feature>
<keyword evidence="6" id="KW-1185">Reference proteome</keyword>
<dbReference type="GO" id="GO:0015035">
    <property type="term" value="F:protein-disulfide reductase activity"/>
    <property type="evidence" value="ECO:0007669"/>
    <property type="project" value="TreeGrafter"/>
</dbReference>